<name>A0A644SK74_9ZZZZ</name>
<gene>
    <name evidence="1" type="ORF">SDC9_00506</name>
</gene>
<evidence type="ECO:0000313" key="1">
    <source>
        <dbReference type="EMBL" id="MPL55039.1"/>
    </source>
</evidence>
<reference evidence="1" key="1">
    <citation type="submission" date="2019-08" db="EMBL/GenBank/DDBJ databases">
        <authorList>
            <person name="Kucharzyk K."/>
            <person name="Murdoch R.W."/>
            <person name="Higgins S."/>
            <person name="Loffler F."/>
        </authorList>
    </citation>
    <scope>NUCLEOTIDE SEQUENCE</scope>
</reference>
<sequence>MKIFNISNLLFIVFTTLFLSIKAQKVDSINIKKTVINNQIQNTSLQFNIKNSTYSFNDRSDLQKNLDFLKVKNQTNPFSIPKTIYNPNGAYTPKQAIIGGLLGGILKRQ</sequence>
<dbReference type="EMBL" id="VSSQ01000001">
    <property type="protein sequence ID" value="MPL55039.1"/>
    <property type="molecule type" value="Genomic_DNA"/>
</dbReference>
<protein>
    <submittedName>
        <fullName evidence="1">Uncharacterized protein</fullName>
    </submittedName>
</protein>
<organism evidence="1">
    <name type="scientific">bioreactor metagenome</name>
    <dbReference type="NCBI Taxonomy" id="1076179"/>
    <lineage>
        <taxon>unclassified sequences</taxon>
        <taxon>metagenomes</taxon>
        <taxon>ecological metagenomes</taxon>
    </lineage>
</organism>
<proteinExistence type="predicted"/>
<accession>A0A644SK74</accession>
<comment type="caution">
    <text evidence="1">The sequence shown here is derived from an EMBL/GenBank/DDBJ whole genome shotgun (WGS) entry which is preliminary data.</text>
</comment>
<dbReference type="AlphaFoldDB" id="A0A644SK74"/>